<feature type="compositionally biased region" description="Acidic residues" evidence="8">
    <location>
        <begin position="139"/>
        <end position="158"/>
    </location>
</feature>
<reference evidence="10" key="1">
    <citation type="submission" date="2020-01" db="EMBL/GenBank/DDBJ databases">
        <authorList>
            <consortium name="DOE Joint Genome Institute"/>
            <person name="Haridas S."/>
            <person name="Albert R."/>
            <person name="Binder M."/>
            <person name="Bloem J."/>
            <person name="Labutti K."/>
            <person name="Salamov A."/>
            <person name="Andreopoulos B."/>
            <person name="Baker S.E."/>
            <person name="Barry K."/>
            <person name="Bills G."/>
            <person name="Bluhm B.H."/>
            <person name="Cannon C."/>
            <person name="Castanera R."/>
            <person name="Culley D.E."/>
            <person name="Daum C."/>
            <person name="Ezra D."/>
            <person name="Gonzalez J.B."/>
            <person name="Henrissat B."/>
            <person name="Kuo A."/>
            <person name="Liang C."/>
            <person name="Lipzen A."/>
            <person name="Lutzoni F."/>
            <person name="Magnuson J."/>
            <person name="Mondo S."/>
            <person name="Nolan M."/>
            <person name="Ohm R."/>
            <person name="Pangilinan J."/>
            <person name="Park H.-J."/>
            <person name="Ramirez L."/>
            <person name="Alfaro M."/>
            <person name="Sun H."/>
            <person name="Tritt A."/>
            <person name="Yoshinaga Y."/>
            <person name="Zwiers L.-H."/>
            <person name="Turgeon B.G."/>
            <person name="Goodwin S.B."/>
            <person name="Spatafora J.W."/>
            <person name="Crous P.W."/>
            <person name="Grigoriev I.V."/>
        </authorList>
    </citation>
    <scope>NUCLEOTIDE SEQUENCE</scope>
    <source>
        <strain evidence="10">IPT5</strain>
    </source>
</reference>
<feature type="region of interest" description="Disordered" evidence="8">
    <location>
        <begin position="129"/>
        <end position="189"/>
    </location>
</feature>
<evidence type="ECO:0000256" key="3">
    <source>
        <dbReference type="ARBA" id="ARBA00022454"/>
    </source>
</evidence>
<evidence type="ECO:0000256" key="2">
    <source>
        <dbReference type="ARBA" id="ARBA00004286"/>
    </source>
</evidence>
<dbReference type="GO" id="GO:0032259">
    <property type="term" value="P:methylation"/>
    <property type="evidence" value="ECO:0007669"/>
    <property type="project" value="UniProtKB-KW"/>
</dbReference>
<dbReference type="OrthoDB" id="308383at2759"/>
<keyword evidence="3" id="KW-0158">Chromosome</keyword>
<evidence type="ECO:0000256" key="5">
    <source>
        <dbReference type="ARBA" id="ARBA00022679"/>
    </source>
</evidence>
<feature type="compositionally biased region" description="Basic residues" evidence="8">
    <location>
        <begin position="179"/>
        <end position="189"/>
    </location>
</feature>
<dbReference type="EMBL" id="MU006300">
    <property type="protein sequence ID" value="KAF2852003.1"/>
    <property type="molecule type" value="Genomic_DNA"/>
</dbReference>
<keyword evidence="5" id="KW-0808">Transferase</keyword>
<dbReference type="SMART" id="SM00317">
    <property type="entry name" value="SET"/>
    <property type="match status" value="1"/>
</dbReference>
<evidence type="ECO:0000313" key="11">
    <source>
        <dbReference type="Proteomes" id="UP000799423"/>
    </source>
</evidence>
<dbReference type="PANTHER" id="PTHR22884">
    <property type="entry name" value="SET DOMAIN PROTEINS"/>
    <property type="match status" value="1"/>
</dbReference>
<feature type="domain" description="SET" evidence="9">
    <location>
        <begin position="1"/>
        <end position="112"/>
    </location>
</feature>
<protein>
    <submittedName>
        <fullName evidence="10">SET domain-containing protein</fullName>
    </submittedName>
</protein>
<dbReference type="GO" id="GO:0005634">
    <property type="term" value="C:nucleus"/>
    <property type="evidence" value="ECO:0007669"/>
    <property type="project" value="UniProtKB-SubCell"/>
</dbReference>
<sequence>MGPKGIGMIARQNIPCNTVIGEYAGGLLPHDEENEFDYLAAISIGHLAKRRGKVVLAHIDSANTGSVTRVLNHSCEDNTMIIKGCAGMDRRIMFVCTHEDIKAGEAITINYNWENGDQVCYCGTSKCRNPPGAKRNPEPDLELQLELESEDDADSEDESPPRLNRKRKASFDDEDFGSPKKRRGKSRAS</sequence>
<dbReference type="InterPro" id="IPR046341">
    <property type="entry name" value="SET_dom_sf"/>
</dbReference>
<comment type="subcellular location">
    <subcellularLocation>
        <location evidence="2">Chromosome</location>
    </subcellularLocation>
    <subcellularLocation>
        <location evidence="1">Nucleus</location>
    </subcellularLocation>
</comment>
<dbReference type="AlphaFoldDB" id="A0A6A7B9D4"/>
<evidence type="ECO:0000256" key="7">
    <source>
        <dbReference type="ARBA" id="ARBA00023242"/>
    </source>
</evidence>
<evidence type="ECO:0000256" key="6">
    <source>
        <dbReference type="ARBA" id="ARBA00022691"/>
    </source>
</evidence>
<keyword evidence="6" id="KW-0949">S-adenosyl-L-methionine</keyword>
<evidence type="ECO:0000256" key="4">
    <source>
        <dbReference type="ARBA" id="ARBA00022603"/>
    </source>
</evidence>
<organism evidence="10 11">
    <name type="scientific">Plenodomus tracheiphilus IPT5</name>
    <dbReference type="NCBI Taxonomy" id="1408161"/>
    <lineage>
        <taxon>Eukaryota</taxon>
        <taxon>Fungi</taxon>
        <taxon>Dikarya</taxon>
        <taxon>Ascomycota</taxon>
        <taxon>Pezizomycotina</taxon>
        <taxon>Dothideomycetes</taxon>
        <taxon>Pleosporomycetidae</taxon>
        <taxon>Pleosporales</taxon>
        <taxon>Pleosporineae</taxon>
        <taxon>Leptosphaeriaceae</taxon>
        <taxon>Plenodomus</taxon>
    </lineage>
</organism>
<evidence type="ECO:0000259" key="9">
    <source>
        <dbReference type="PROSITE" id="PS50280"/>
    </source>
</evidence>
<keyword evidence="7" id="KW-0539">Nucleus</keyword>
<evidence type="ECO:0000256" key="1">
    <source>
        <dbReference type="ARBA" id="ARBA00004123"/>
    </source>
</evidence>
<dbReference type="Gene3D" id="2.170.270.10">
    <property type="entry name" value="SET domain"/>
    <property type="match status" value="1"/>
</dbReference>
<evidence type="ECO:0000256" key="8">
    <source>
        <dbReference type="SAM" id="MobiDB-lite"/>
    </source>
</evidence>
<keyword evidence="11" id="KW-1185">Reference proteome</keyword>
<dbReference type="PROSITE" id="PS50280">
    <property type="entry name" value="SET"/>
    <property type="match status" value="1"/>
</dbReference>
<keyword evidence="4" id="KW-0489">Methyltransferase</keyword>
<dbReference type="Proteomes" id="UP000799423">
    <property type="component" value="Unassembled WGS sequence"/>
</dbReference>
<accession>A0A6A7B9D4</accession>
<gene>
    <name evidence="10" type="ORF">T440DRAFT_516967</name>
</gene>
<dbReference type="GO" id="GO:0008168">
    <property type="term" value="F:methyltransferase activity"/>
    <property type="evidence" value="ECO:0007669"/>
    <property type="project" value="UniProtKB-KW"/>
</dbReference>
<dbReference type="InterPro" id="IPR050777">
    <property type="entry name" value="SET2_Histone-Lys_MeTrsfase"/>
</dbReference>
<dbReference type="Pfam" id="PF00856">
    <property type="entry name" value="SET"/>
    <property type="match status" value="1"/>
</dbReference>
<proteinExistence type="predicted"/>
<dbReference type="InterPro" id="IPR001214">
    <property type="entry name" value="SET_dom"/>
</dbReference>
<evidence type="ECO:0000313" key="10">
    <source>
        <dbReference type="EMBL" id="KAF2852003.1"/>
    </source>
</evidence>
<dbReference type="SUPFAM" id="SSF82199">
    <property type="entry name" value="SET domain"/>
    <property type="match status" value="1"/>
</dbReference>
<name>A0A6A7B9D4_9PLEO</name>
<dbReference type="GO" id="GO:0005694">
    <property type="term" value="C:chromosome"/>
    <property type="evidence" value="ECO:0007669"/>
    <property type="project" value="UniProtKB-SubCell"/>
</dbReference>